<dbReference type="Proteomes" id="UP000766486">
    <property type="component" value="Unassembled WGS sequence"/>
</dbReference>
<gene>
    <name evidence="1" type="ORF">CLO192961_LOCUS341165</name>
</gene>
<protein>
    <submittedName>
        <fullName evidence="1">Uncharacterized protein</fullName>
    </submittedName>
</protein>
<comment type="caution">
    <text evidence="1">The sequence shown here is derived from an EMBL/GenBank/DDBJ whole genome shotgun (WGS) entry which is preliminary data.</text>
</comment>
<dbReference type="EMBL" id="CABFNS010000858">
    <property type="protein sequence ID" value="VUC33129.1"/>
    <property type="molecule type" value="Genomic_DNA"/>
</dbReference>
<evidence type="ECO:0000313" key="1">
    <source>
        <dbReference type="EMBL" id="VUC33129.1"/>
    </source>
</evidence>
<accession>A0ABY6USJ9</accession>
<sequence length="106" mass="10908">MNCDSALELLLQRGGGLLGLALPNDIDAAEAPELSELDRGAADTRVGAVLDEPLPAADLQGTHAEAGLDSRVGAVVAKDAVCRARVDADSGDLERGEAVLFDLDEL</sequence>
<reference evidence="1 2" key="1">
    <citation type="submission" date="2019-06" db="EMBL/GenBank/DDBJ databases">
        <authorList>
            <person name="Broberg M."/>
        </authorList>
    </citation>
    <scope>NUCLEOTIDE SEQUENCE [LARGE SCALE GENOMIC DNA]</scope>
</reference>
<name>A0ABY6USJ9_BIOOC</name>
<organism evidence="1 2">
    <name type="scientific">Bionectria ochroleuca</name>
    <name type="common">Gliocladium roseum</name>
    <dbReference type="NCBI Taxonomy" id="29856"/>
    <lineage>
        <taxon>Eukaryota</taxon>
        <taxon>Fungi</taxon>
        <taxon>Dikarya</taxon>
        <taxon>Ascomycota</taxon>
        <taxon>Pezizomycotina</taxon>
        <taxon>Sordariomycetes</taxon>
        <taxon>Hypocreomycetidae</taxon>
        <taxon>Hypocreales</taxon>
        <taxon>Bionectriaceae</taxon>
        <taxon>Clonostachys</taxon>
    </lineage>
</organism>
<keyword evidence="2" id="KW-1185">Reference proteome</keyword>
<proteinExistence type="predicted"/>
<evidence type="ECO:0000313" key="2">
    <source>
        <dbReference type="Proteomes" id="UP000766486"/>
    </source>
</evidence>